<protein>
    <submittedName>
        <fullName evidence="2">Uncharacterized protein</fullName>
    </submittedName>
</protein>
<sequence>MSLIQFMDATTIGSVLGSVIPSVIGFAVYICNFYLKIKQKGWRNLNEQDWRELGVQIEKEFNLVSSVLKIAKEHRCCEHCQKTQDKLVQQVEDVQAQITKAKDNLITKANTKVEENLTPPSKK</sequence>
<keyword evidence="1" id="KW-1133">Transmembrane helix</keyword>
<keyword evidence="1" id="KW-0472">Membrane</keyword>
<dbReference type="KEGG" id="mwe:WEN_00160"/>
<dbReference type="HOGENOM" id="CLU_151903_0_0_14"/>
<evidence type="ECO:0000313" key="3">
    <source>
        <dbReference type="Proteomes" id="UP000009005"/>
    </source>
</evidence>
<evidence type="ECO:0000256" key="1">
    <source>
        <dbReference type="SAM" id="Phobius"/>
    </source>
</evidence>
<dbReference type="EMBL" id="CP003703">
    <property type="protein sequence ID" value="AFN64841.1"/>
    <property type="molecule type" value="Genomic_DNA"/>
</dbReference>
<feature type="transmembrane region" description="Helical" evidence="1">
    <location>
        <begin position="12"/>
        <end position="35"/>
    </location>
</feature>
<name>I6YA74_MYCWM</name>
<dbReference type="PATRIC" id="fig|1197325.3.peg.34"/>
<dbReference type="Proteomes" id="UP000009005">
    <property type="component" value="Chromosome"/>
</dbReference>
<gene>
    <name evidence="2" type="ordered locus">WEN_00160</name>
</gene>
<dbReference type="STRING" id="1197325.WEN_00160"/>
<evidence type="ECO:0000313" key="2">
    <source>
        <dbReference type="EMBL" id="AFN64841.1"/>
    </source>
</evidence>
<reference evidence="2 3" key="1">
    <citation type="journal article" date="2012" name="J. Bacteriol.">
        <title>Complete genome sequence of Mycoplasma wenyonii strain Massachusetts.</title>
        <authorList>
            <person name="Dos Santos A.P."/>
            <person name="Guimaraes A.M."/>
            <person name="do Nascimento N.C."/>
            <person name="Sanmiguel P.J."/>
            <person name="Messick J.B."/>
        </authorList>
    </citation>
    <scope>NUCLEOTIDE SEQUENCE [LARGE SCALE GENOMIC DNA]</scope>
    <source>
        <strain evidence="2 3">Massachusetts</strain>
    </source>
</reference>
<dbReference type="AlphaFoldDB" id="I6YA74"/>
<proteinExistence type="predicted"/>
<organism evidence="2 3">
    <name type="scientific">Mycoplasma wenyonii (strain Massachusetts)</name>
    <name type="common">Eperythrozoon wenyonii</name>
    <dbReference type="NCBI Taxonomy" id="1197325"/>
    <lineage>
        <taxon>Bacteria</taxon>
        <taxon>Bacillati</taxon>
        <taxon>Mycoplasmatota</taxon>
        <taxon>Mollicutes</taxon>
        <taxon>Mycoplasmataceae</taxon>
        <taxon>Mycoplasma</taxon>
    </lineage>
</organism>
<accession>I6YA74</accession>
<keyword evidence="3" id="KW-1185">Reference proteome</keyword>
<keyword evidence="1" id="KW-0812">Transmembrane</keyword>